<dbReference type="Proteomes" id="UP000067243">
    <property type="component" value="Chromosome"/>
</dbReference>
<name>A0A0K1P6E4_9MOLU</name>
<evidence type="ECO:0000313" key="2">
    <source>
        <dbReference type="Proteomes" id="UP000067243"/>
    </source>
</evidence>
<sequence length="246" mass="29945">MENIYIVINNDDFLVMENYIIKLDLKKEYDLINKKEFDLIPNNRILFSIKIKKNFFIKNNKEETLSKYKVLKIKKGYYESFLKTMYNSFEDSIINFNDFLIFINNFINNFIKILNNKESYLLSDEFMEYILISYEIFHRKKDKENKFILELIEKKFKEESVFSINDIEIIFSHMMSFLEKEKAISKSIINKKNKILLRKKDWVIIGTYLNTNMYINDKLKYCTKESNDSIKWSKQIIYKYNFNLDS</sequence>
<accession>A0A0K1P6E4</accession>
<protein>
    <submittedName>
        <fullName evidence="1">Uncharacterized protein</fullName>
    </submittedName>
</protein>
<organism evidence="1 2">
    <name type="scientific">Spiroplasma turonicum</name>
    <dbReference type="NCBI Taxonomy" id="216946"/>
    <lineage>
        <taxon>Bacteria</taxon>
        <taxon>Bacillati</taxon>
        <taxon>Mycoplasmatota</taxon>
        <taxon>Mollicutes</taxon>
        <taxon>Entomoplasmatales</taxon>
        <taxon>Spiroplasmataceae</taxon>
        <taxon>Spiroplasma</taxon>
    </lineage>
</organism>
<gene>
    <name evidence="1" type="ORF">STURON_00627</name>
</gene>
<evidence type="ECO:0000313" key="1">
    <source>
        <dbReference type="EMBL" id="AKU79873.1"/>
    </source>
</evidence>
<dbReference type="RefSeq" id="WP_075048457.1">
    <property type="nucleotide sequence ID" value="NZ_CP012328.1"/>
</dbReference>
<dbReference type="AlphaFoldDB" id="A0A0K1P6E4"/>
<reference evidence="1 2" key="1">
    <citation type="journal article" date="2015" name="Genome Announc.">
        <title>Complete Genome Sequence of Spiroplasma turonicum Strain Tab4cT, a Parasite of a Horse Fly, Haematopota sp. (Diptera: Tabanidae).</title>
        <authorList>
            <person name="Davis R.E."/>
            <person name="Shao J."/>
            <person name="Zhao Y."/>
            <person name="Gasparich G.E."/>
            <person name="Gaynor B.J."/>
            <person name="Donofrio N."/>
        </authorList>
    </citation>
    <scope>NUCLEOTIDE SEQUENCE [LARGE SCALE GENOMIC DNA]</scope>
    <source>
        <strain evidence="1 2">Tab4c</strain>
    </source>
</reference>
<dbReference type="KEGG" id="stur:STURON_00627"/>
<proteinExistence type="predicted"/>
<dbReference type="PATRIC" id="fig|216946.3.peg.645"/>
<keyword evidence="2" id="KW-1185">Reference proteome</keyword>
<dbReference type="EMBL" id="CP012328">
    <property type="protein sequence ID" value="AKU79873.1"/>
    <property type="molecule type" value="Genomic_DNA"/>
</dbReference>